<feature type="region of interest" description="Disordered" evidence="6">
    <location>
        <begin position="294"/>
        <end position="322"/>
    </location>
</feature>
<dbReference type="InterPro" id="IPR049326">
    <property type="entry name" value="Rhodopsin_dom_fungi"/>
</dbReference>
<organism evidence="9 10">
    <name type="scientific">Phaeomoniella chlamydospora</name>
    <name type="common">Phaeoacremonium chlamydosporum</name>
    <dbReference type="NCBI Taxonomy" id="158046"/>
    <lineage>
        <taxon>Eukaryota</taxon>
        <taxon>Fungi</taxon>
        <taxon>Dikarya</taxon>
        <taxon>Ascomycota</taxon>
        <taxon>Pezizomycotina</taxon>
        <taxon>Eurotiomycetes</taxon>
        <taxon>Chaetothyriomycetidae</taxon>
        <taxon>Phaeomoniellales</taxon>
        <taxon>Phaeomoniellaceae</taxon>
        <taxon>Phaeomoniella</taxon>
    </lineage>
</organism>
<feature type="compositionally biased region" description="Basic and acidic residues" evidence="6">
    <location>
        <begin position="353"/>
        <end position="364"/>
    </location>
</feature>
<evidence type="ECO:0000256" key="7">
    <source>
        <dbReference type="SAM" id="Phobius"/>
    </source>
</evidence>
<evidence type="ECO:0000256" key="5">
    <source>
        <dbReference type="ARBA" id="ARBA00038359"/>
    </source>
</evidence>
<dbReference type="Proteomes" id="UP000053317">
    <property type="component" value="Unassembled WGS sequence"/>
</dbReference>
<dbReference type="PANTHER" id="PTHR33048">
    <property type="entry name" value="PTH11-LIKE INTEGRAL MEMBRANE PROTEIN (AFU_ORTHOLOGUE AFUA_5G11245)"/>
    <property type="match status" value="1"/>
</dbReference>
<evidence type="ECO:0000313" key="10">
    <source>
        <dbReference type="Proteomes" id="UP000053317"/>
    </source>
</evidence>
<dbReference type="GO" id="GO:0016020">
    <property type="term" value="C:membrane"/>
    <property type="evidence" value="ECO:0007669"/>
    <property type="project" value="UniProtKB-SubCell"/>
</dbReference>
<dbReference type="OrthoDB" id="5329176at2759"/>
<comment type="subcellular location">
    <subcellularLocation>
        <location evidence="1">Membrane</location>
        <topology evidence="1">Multi-pass membrane protein</topology>
    </subcellularLocation>
</comment>
<reference evidence="9 10" key="1">
    <citation type="submission" date="2015-05" db="EMBL/GenBank/DDBJ databases">
        <title>Distinctive expansion of gene families associated with plant cell wall degradation and secondary metabolism in the genomes of grapevine trunk pathogens.</title>
        <authorList>
            <person name="Lawrence D.P."/>
            <person name="Travadon R."/>
            <person name="Rolshausen P.E."/>
            <person name="Baumgartner K."/>
        </authorList>
    </citation>
    <scope>NUCLEOTIDE SEQUENCE [LARGE SCALE GENOMIC DNA]</scope>
    <source>
        <strain evidence="9">UCRPC4</strain>
    </source>
</reference>
<evidence type="ECO:0000259" key="8">
    <source>
        <dbReference type="Pfam" id="PF20684"/>
    </source>
</evidence>
<keyword evidence="3 7" id="KW-1133">Transmembrane helix</keyword>
<dbReference type="AlphaFoldDB" id="A0A0G2ESY9"/>
<gene>
    <name evidence="9" type="ORF">UCRPC4_g01920</name>
</gene>
<name>A0A0G2ESY9_PHACM</name>
<keyword evidence="10" id="KW-1185">Reference proteome</keyword>
<protein>
    <recommendedName>
        <fullName evidence="8">Rhodopsin domain-containing protein</fullName>
    </recommendedName>
</protein>
<keyword evidence="2 7" id="KW-0812">Transmembrane</keyword>
<evidence type="ECO:0000256" key="3">
    <source>
        <dbReference type="ARBA" id="ARBA00022989"/>
    </source>
</evidence>
<sequence length="364" mass="40519">MVNRSPPASVVASWPTPNYADPVTRVGLRLYVRGFILKAFGIDDVFIAMALLSAVGLGVTGFLSDSYGWGRHKWDVPAEWYSSGELISWIMQLMWIVNMFLVKTSLLLSYLRFVQKRAIRITIWIMLGIIFAWFQVFFWATIFSCNPPKLYWLSHTGDGCSSETVRFTVSVVTNIVTDCIVIFLPVPSIMKLHIPIREKVVVCVLMTVGLLAMSGTSAGLPMSPAAPTASTGEFAAFGILDRDLVLTPPAEQDFGKDGGILGASVGNINNDYDNNHQNDEESFNLRHFSRQISSSWRRKDDAEGQEPPPTTSEVATDEMPPERIIINHTYTVEIEKLPTIANTQITQTTPTTDSRRDIDLELGH</sequence>
<accession>A0A0G2ESY9</accession>
<dbReference type="PANTHER" id="PTHR33048:SF129">
    <property type="entry name" value="INTEGRAL MEMBRANE PROTEIN-RELATED"/>
    <property type="match status" value="1"/>
</dbReference>
<feature type="transmembrane region" description="Helical" evidence="7">
    <location>
        <begin position="123"/>
        <end position="144"/>
    </location>
</feature>
<feature type="compositionally biased region" description="Low complexity" evidence="6">
    <location>
        <begin position="343"/>
        <end position="352"/>
    </location>
</feature>
<feature type="transmembrane region" description="Helical" evidence="7">
    <location>
        <begin position="89"/>
        <end position="111"/>
    </location>
</feature>
<dbReference type="Pfam" id="PF20684">
    <property type="entry name" value="Fung_rhodopsin"/>
    <property type="match status" value="1"/>
</dbReference>
<feature type="transmembrane region" description="Helical" evidence="7">
    <location>
        <begin position="45"/>
        <end position="69"/>
    </location>
</feature>
<feature type="transmembrane region" description="Helical" evidence="7">
    <location>
        <begin position="164"/>
        <end position="188"/>
    </location>
</feature>
<reference evidence="9 10" key="2">
    <citation type="submission" date="2015-05" db="EMBL/GenBank/DDBJ databases">
        <authorList>
            <person name="Morales-Cruz A."/>
            <person name="Amrine K.C."/>
            <person name="Cantu D."/>
        </authorList>
    </citation>
    <scope>NUCLEOTIDE SEQUENCE [LARGE SCALE GENOMIC DNA]</scope>
    <source>
        <strain evidence="9">UCRPC4</strain>
    </source>
</reference>
<evidence type="ECO:0000256" key="2">
    <source>
        <dbReference type="ARBA" id="ARBA00022692"/>
    </source>
</evidence>
<dbReference type="EMBL" id="LCWF01000045">
    <property type="protein sequence ID" value="KKY25281.1"/>
    <property type="molecule type" value="Genomic_DNA"/>
</dbReference>
<feature type="domain" description="Rhodopsin" evidence="8">
    <location>
        <begin position="28"/>
        <end position="213"/>
    </location>
</feature>
<evidence type="ECO:0000256" key="6">
    <source>
        <dbReference type="SAM" id="MobiDB-lite"/>
    </source>
</evidence>
<evidence type="ECO:0000256" key="1">
    <source>
        <dbReference type="ARBA" id="ARBA00004141"/>
    </source>
</evidence>
<feature type="region of interest" description="Disordered" evidence="6">
    <location>
        <begin position="343"/>
        <end position="364"/>
    </location>
</feature>
<evidence type="ECO:0000313" key="9">
    <source>
        <dbReference type="EMBL" id="KKY25281.1"/>
    </source>
</evidence>
<keyword evidence="4 7" id="KW-0472">Membrane</keyword>
<dbReference type="InterPro" id="IPR052337">
    <property type="entry name" value="SAT4-like"/>
</dbReference>
<feature type="transmembrane region" description="Helical" evidence="7">
    <location>
        <begin position="200"/>
        <end position="220"/>
    </location>
</feature>
<comment type="caution">
    <text evidence="9">The sequence shown here is derived from an EMBL/GenBank/DDBJ whole genome shotgun (WGS) entry which is preliminary data.</text>
</comment>
<comment type="similarity">
    <text evidence="5">Belongs to the SAT4 family.</text>
</comment>
<proteinExistence type="inferred from homology"/>
<evidence type="ECO:0000256" key="4">
    <source>
        <dbReference type="ARBA" id="ARBA00023136"/>
    </source>
</evidence>